<keyword evidence="2" id="KW-1185">Reference proteome</keyword>
<proteinExistence type="predicted"/>
<dbReference type="Proteomes" id="UP000293874">
    <property type="component" value="Unassembled WGS sequence"/>
</dbReference>
<dbReference type="AlphaFoldDB" id="A0A4V2F269"/>
<reference evidence="1 2" key="1">
    <citation type="submission" date="2019-02" db="EMBL/GenBank/DDBJ databases">
        <title>Genomic Encyclopedia of Type Strains, Phase IV (KMG-IV): sequencing the most valuable type-strain genomes for metagenomic binning, comparative biology and taxonomic classification.</title>
        <authorList>
            <person name="Goeker M."/>
        </authorList>
    </citation>
    <scope>NUCLEOTIDE SEQUENCE [LARGE SCALE GENOMIC DNA]</scope>
    <source>
        <strain evidence="1 2">DSM 18116</strain>
    </source>
</reference>
<organism evidence="1 2">
    <name type="scientific">Pseudobacter ginsenosidimutans</name>
    <dbReference type="NCBI Taxonomy" id="661488"/>
    <lineage>
        <taxon>Bacteria</taxon>
        <taxon>Pseudomonadati</taxon>
        <taxon>Bacteroidota</taxon>
        <taxon>Chitinophagia</taxon>
        <taxon>Chitinophagales</taxon>
        <taxon>Chitinophagaceae</taxon>
        <taxon>Pseudobacter</taxon>
    </lineage>
</organism>
<sequence>MDNTHNRKKQTLIRDCRRLLFAFALLLVFMQVFTNRVAKPFVTMKNADTMAVYNKNSVGYTNGILSALEIGETLQIWYQMSGCFGDKGYELKIIRKSNGLVAELFHWESTLIQNLLNFYCNDDFISSARMDAASMAAFREFEATWPILRPGGCTTTTYYTIKSNYMNTALTDGGCGNDDFDNLLKKIFHN</sequence>
<accession>A0A4V2F269</accession>
<gene>
    <name evidence="1" type="ORF">EV199_2116</name>
</gene>
<dbReference type="RefSeq" id="WP_130540547.1">
    <property type="nucleotide sequence ID" value="NZ_CP042431.1"/>
</dbReference>
<name>A0A4V2F269_9BACT</name>
<protein>
    <submittedName>
        <fullName evidence="1">Uncharacterized protein</fullName>
    </submittedName>
</protein>
<dbReference type="OrthoDB" id="9939290at2"/>
<comment type="caution">
    <text evidence="1">The sequence shown here is derived from an EMBL/GenBank/DDBJ whole genome shotgun (WGS) entry which is preliminary data.</text>
</comment>
<evidence type="ECO:0000313" key="2">
    <source>
        <dbReference type="Proteomes" id="UP000293874"/>
    </source>
</evidence>
<evidence type="ECO:0000313" key="1">
    <source>
        <dbReference type="EMBL" id="RZS76237.1"/>
    </source>
</evidence>
<dbReference type="EMBL" id="SGXA01000001">
    <property type="protein sequence ID" value="RZS76237.1"/>
    <property type="molecule type" value="Genomic_DNA"/>
</dbReference>